<dbReference type="InterPro" id="IPR051141">
    <property type="entry name" value="UPF0339_domain"/>
</dbReference>
<evidence type="ECO:0000256" key="1">
    <source>
        <dbReference type="SAM" id="MobiDB-lite"/>
    </source>
</evidence>
<dbReference type="InterPro" id="IPR010879">
    <property type="entry name" value="DUF1508"/>
</dbReference>
<reference evidence="3" key="1">
    <citation type="submission" date="2024-05" db="EMBL/GenBank/DDBJ databases">
        <authorList>
            <person name="Yang L."/>
            <person name="Pan L."/>
        </authorList>
    </citation>
    <scope>NUCLEOTIDE SEQUENCE</scope>
    <source>
        <strain evidence="3">FCG-7</strain>
    </source>
</reference>
<feature type="domain" description="DUF1508" evidence="2">
    <location>
        <begin position="68"/>
        <end position="110"/>
    </location>
</feature>
<evidence type="ECO:0000259" key="2">
    <source>
        <dbReference type="Pfam" id="PF07411"/>
    </source>
</evidence>
<gene>
    <name evidence="3" type="ORF">ABHF33_13465</name>
</gene>
<dbReference type="PANTHER" id="PTHR40606:SF1">
    <property type="entry name" value="UPF0339 PROTEIN YEGP"/>
    <property type="match status" value="1"/>
</dbReference>
<feature type="domain" description="DUF1508" evidence="2">
    <location>
        <begin position="16"/>
        <end position="58"/>
    </location>
</feature>
<feature type="region of interest" description="Disordered" evidence="1">
    <location>
        <begin position="87"/>
        <end position="112"/>
    </location>
</feature>
<dbReference type="SUPFAM" id="SSF160113">
    <property type="entry name" value="YegP-like"/>
    <property type="match status" value="2"/>
</dbReference>
<protein>
    <submittedName>
        <fullName evidence="3">YegP family protein</fullName>
    </submittedName>
</protein>
<name>A0AAU7F8K7_9NEIS</name>
<dbReference type="Pfam" id="PF07411">
    <property type="entry name" value="DUF1508"/>
    <property type="match status" value="2"/>
</dbReference>
<proteinExistence type="predicted"/>
<organism evidence="3">
    <name type="scientific">Chitinibacter mangrovi</name>
    <dbReference type="NCBI Taxonomy" id="3153927"/>
    <lineage>
        <taxon>Bacteria</taxon>
        <taxon>Pseudomonadati</taxon>
        <taxon>Pseudomonadota</taxon>
        <taxon>Betaproteobacteria</taxon>
        <taxon>Neisseriales</taxon>
        <taxon>Chitinibacteraceae</taxon>
        <taxon>Chitinibacter</taxon>
    </lineage>
</organism>
<dbReference type="EMBL" id="CP157355">
    <property type="protein sequence ID" value="XBM00058.1"/>
    <property type="molecule type" value="Genomic_DNA"/>
</dbReference>
<evidence type="ECO:0000313" key="3">
    <source>
        <dbReference type="EMBL" id="XBM00058.1"/>
    </source>
</evidence>
<dbReference type="InterPro" id="IPR036913">
    <property type="entry name" value="YegP-like_sf"/>
</dbReference>
<dbReference type="Gene3D" id="2.30.29.80">
    <property type="match status" value="1"/>
</dbReference>
<dbReference type="AlphaFoldDB" id="A0AAU7F8K7"/>
<dbReference type="RefSeq" id="WP_348944425.1">
    <property type="nucleotide sequence ID" value="NZ_CP157355.1"/>
</dbReference>
<sequence length="112" mass="12244">MPGHYIIKKSTAAQPYHFVLRADNNQVILTSENYTTKQGAKDGIASCQINSPLESRYERKKSVASQPYSFVLKAANGQVIGRSENYTSEASRDAGINSVKLNGPTTVIHDQA</sequence>
<dbReference type="PANTHER" id="PTHR40606">
    <property type="match status" value="1"/>
</dbReference>
<accession>A0AAU7F8K7</accession>
<dbReference type="KEGG" id="cmav:ABHF33_13465"/>